<keyword evidence="3" id="KW-0805">Transcription regulation</keyword>
<evidence type="ECO:0000256" key="2">
    <source>
        <dbReference type="ARBA" id="ARBA00009368"/>
    </source>
</evidence>
<name>A0ABQ7I023_9MICR</name>
<evidence type="ECO:0000313" key="9">
    <source>
        <dbReference type="Proteomes" id="UP001516464"/>
    </source>
</evidence>
<evidence type="ECO:0000256" key="4">
    <source>
        <dbReference type="ARBA" id="ARBA00023163"/>
    </source>
</evidence>
<accession>A0ABQ7I023</accession>
<dbReference type="EMBL" id="SBIQ01000056">
    <property type="protein sequence ID" value="KAF7683745.1"/>
    <property type="molecule type" value="Genomic_DNA"/>
</dbReference>
<gene>
    <name evidence="8" type="primary">Taf7</name>
    <name evidence="8" type="ORF">TCON_1060</name>
</gene>
<organism evidence="8 9">
    <name type="scientific">Astathelohania contejeani</name>
    <dbReference type="NCBI Taxonomy" id="164912"/>
    <lineage>
        <taxon>Eukaryota</taxon>
        <taxon>Fungi</taxon>
        <taxon>Fungi incertae sedis</taxon>
        <taxon>Microsporidia</taxon>
        <taxon>Astathelohaniidae</taxon>
        <taxon>Astathelohania</taxon>
    </lineage>
</organism>
<proteinExistence type="inferred from homology"/>
<dbReference type="Pfam" id="PF04658">
    <property type="entry name" value="TAFII55_N"/>
    <property type="match status" value="1"/>
</dbReference>
<feature type="domain" description="TAFII55 protein conserved region" evidence="7">
    <location>
        <begin position="1"/>
        <end position="138"/>
    </location>
</feature>
<protein>
    <submittedName>
        <fullName evidence="8">Transcription initiation factor TFIID subunit 7</fullName>
    </submittedName>
</protein>
<comment type="subcellular location">
    <subcellularLocation>
        <location evidence="1">Nucleus</location>
    </subcellularLocation>
</comment>
<keyword evidence="5" id="KW-0539">Nucleus</keyword>
<comment type="similarity">
    <text evidence="2">Belongs to the TAF7 family.</text>
</comment>
<dbReference type="PANTHER" id="PTHR12228">
    <property type="entry name" value="TRANSCRIPTION INITIATION FACTOR TFIID 55 KD SUBUNIT-RELATED"/>
    <property type="match status" value="1"/>
</dbReference>
<dbReference type="CDD" id="cd08047">
    <property type="entry name" value="TAF7"/>
    <property type="match status" value="1"/>
</dbReference>
<dbReference type="InterPro" id="IPR037817">
    <property type="entry name" value="TAF7"/>
</dbReference>
<evidence type="ECO:0000256" key="6">
    <source>
        <dbReference type="SAM" id="Coils"/>
    </source>
</evidence>
<keyword evidence="4" id="KW-0804">Transcription</keyword>
<evidence type="ECO:0000256" key="1">
    <source>
        <dbReference type="ARBA" id="ARBA00004123"/>
    </source>
</evidence>
<feature type="coiled-coil region" evidence="6">
    <location>
        <begin position="175"/>
        <end position="239"/>
    </location>
</feature>
<dbReference type="Proteomes" id="UP001516464">
    <property type="component" value="Unassembled WGS sequence"/>
</dbReference>
<evidence type="ECO:0000259" key="7">
    <source>
        <dbReference type="SMART" id="SM01370"/>
    </source>
</evidence>
<evidence type="ECO:0000256" key="3">
    <source>
        <dbReference type="ARBA" id="ARBA00023015"/>
    </source>
</evidence>
<comment type="caution">
    <text evidence="8">The sequence shown here is derived from an EMBL/GenBank/DDBJ whole genome shotgun (WGS) entry which is preliminary data.</text>
</comment>
<dbReference type="SMART" id="SM01370">
    <property type="entry name" value="TAFII55_N"/>
    <property type="match status" value="1"/>
</dbReference>
<dbReference type="InterPro" id="IPR006751">
    <property type="entry name" value="TAFII55_prot_cons_reg"/>
</dbReference>
<dbReference type="PANTHER" id="PTHR12228:SF0">
    <property type="entry name" value="TATA-BOX BINDING PROTEIN ASSOCIATED FACTOR 7"/>
    <property type="match status" value="1"/>
</dbReference>
<keyword evidence="6" id="KW-0175">Coiled coil</keyword>
<evidence type="ECO:0000256" key="5">
    <source>
        <dbReference type="ARBA" id="ARBA00023242"/>
    </source>
</evidence>
<evidence type="ECO:0000313" key="8">
    <source>
        <dbReference type="EMBL" id="KAF7683745.1"/>
    </source>
</evidence>
<sequence>MEQQFILRVPANLSIEEESFELKVLSDNKVILKNDKEVYEGVVVKLPTIIESHKTLDNKQFYKVADVGSMIQIKDKKGEDIEDDKELNIELLETSGITPPMKFAKIRRFRKKHTKAYKAEEIERKVEELLKRDAEAISVTIVRDGEEDTAMETEDEDMSSMAAELEQSLLESDKNVEINEEIKIKKQQLAELKAKLKVKEEFMESAINPIVQRRFKEAWELLKQQCLNLEDEIKKLENK</sequence>
<keyword evidence="9" id="KW-1185">Reference proteome</keyword>
<reference evidence="8 9" key="1">
    <citation type="submission" date="2019-01" db="EMBL/GenBank/DDBJ databases">
        <title>Genomes sequencing and comparative genomics of infectious freshwater microsporidia, Cucumispora dikerogammari and Thelohania contejeani.</title>
        <authorList>
            <person name="Cormier A."/>
            <person name="Giraud I."/>
            <person name="Wattier R."/>
            <person name="Teixeira M."/>
            <person name="Grandjean F."/>
            <person name="Rigaud T."/>
            <person name="Cordaux R."/>
        </authorList>
    </citation>
    <scope>NUCLEOTIDE SEQUENCE [LARGE SCALE GENOMIC DNA]</scope>
    <source>
        <strain evidence="8">T1</strain>
        <tissue evidence="8">Spores</tissue>
    </source>
</reference>